<sequence length="153" mass="16654">MYPLIAWSGNTGECLAVKPHPGNAGSNTVADHVEVLAAAIAQIPPKYRRQILITCDGTGATIELPQFITTFNARSRRAHYSLGFGLDQRARTAIAALPELVWAYVLDDQEKPPRQLALGSAGYDAVVDKLQGILADIRARKDVSRGADSRMRR</sequence>
<keyword evidence="2" id="KW-1185">Reference proteome</keyword>
<reference evidence="1 2" key="1">
    <citation type="submission" date="2019-10" db="EMBL/GenBank/DDBJ databases">
        <title>Whole genome shotgun sequence of Acrocarpospora macrocephala NBRC 16266.</title>
        <authorList>
            <person name="Ichikawa N."/>
            <person name="Kimura A."/>
            <person name="Kitahashi Y."/>
            <person name="Komaki H."/>
            <person name="Oguchi A."/>
        </authorList>
    </citation>
    <scope>NUCLEOTIDE SEQUENCE [LARGE SCALE GENOMIC DNA]</scope>
    <source>
        <strain evidence="1 2">NBRC 16266</strain>
    </source>
</reference>
<accession>A0A5M3WWI4</accession>
<evidence type="ECO:0000313" key="1">
    <source>
        <dbReference type="EMBL" id="GES12592.1"/>
    </source>
</evidence>
<evidence type="ECO:0000313" key="2">
    <source>
        <dbReference type="Proteomes" id="UP000331127"/>
    </source>
</evidence>
<evidence type="ECO:0008006" key="3">
    <source>
        <dbReference type="Google" id="ProtNLM"/>
    </source>
</evidence>
<dbReference type="EMBL" id="BLAE01000037">
    <property type="protein sequence ID" value="GES12592.1"/>
    <property type="molecule type" value="Genomic_DNA"/>
</dbReference>
<gene>
    <name evidence="1" type="ORF">Amac_061890</name>
</gene>
<proteinExistence type="predicted"/>
<protein>
    <recommendedName>
        <fullName evidence="3">Transposase DDE domain-containing protein</fullName>
    </recommendedName>
</protein>
<name>A0A5M3WWI4_9ACTN</name>
<comment type="caution">
    <text evidence="1">The sequence shown here is derived from an EMBL/GenBank/DDBJ whole genome shotgun (WGS) entry which is preliminary data.</text>
</comment>
<dbReference type="AlphaFoldDB" id="A0A5M3WWI4"/>
<organism evidence="1 2">
    <name type="scientific">Acrocarpospora macrocephala</name>
    <dbReference type="NCBI Taxonomy" id="150177"/>
    <lineage>
        <taxon>Bacteria</taxon>
        <taxon>Bacillati</taxon>
        <taxon>Actinomycetota</taxon>
        <taxon>Actinomycetes</taxon>
        <taxon>Streptosporangiales</taxon>
        <taxon>Streptosporangiaceae</taxon>
        <taxon>Acrocarpospora</taxon>
    </lineage>
</organism>
<dbReference type="Proteomes" id="UP000331127">
    <property type="component" value="Unassembled WGS sequence"/>
</dbReference>